<evidence type="ECO:0000313" key="2">
    <source>
        <dbReference type="Proteomes" id="UP001558613"/>
    </source>
</evidence>
<keyword evidence="2" id="KW-1185">Reference proteome</keyword>
<comment type="caution">
    <text evidence="1">The sequence shown here is derived from an EMBL/GenBank/DDBJ whole genome shotgun (WGS) entry which is preliminary data.</text>
</comment>
<organism evidence="1 2">
    <name type="scientific">Cirrhinus molitorella</name>
    <name type="common">mud carp</name>
    <dbReference type="NCBI Taxonomy" id="172907"/>
    <lineage>
        <taxon>Eukaryota</taxon>
        <taxon>Metazoa</taxon>
        <taxon>Chordata</taxon>
        <taxon>Craniata</taxon>
        <taxon>Vertebrata</taxon>
        <taxon>Euteleostomi</taxon>
        <taxon>Actinopterygii</taxon>
        <taxon>Neopterygii</taxon>
        <taxon>Teleostei</taxon>
        <taxon>Ostariophysi</taxon>
        <taxon>Cypriniformes</taxon>
        <taxon>Cyprinidae</taxon>
        <taxon>Labeoninae</taxon>
        <taxon>Labeonini</taxon>
        <taxon>Cirrhinus</taxon>
    </lineage>
</organism>
<dbReference type="Proteomes" id="UP001558613">
    <property type="component" value="Unassembled WGS sequence"/>
</dbReference>
<protein>
    <submittedName>
        <fullName evidence="1">Uncharacterized protein</fullName>
    </submittedName>
</protein>
<gene>
    <name evidence="1" type="ORF">QQF64_021345</name>
</gene>
<name>A0ABR3LBR1_9TELE</name>
<evidence type="ECO:0000313" key="1">
    <source>
        <dbReference type="EMBL" id="KAL1250340.1"/>
    </source>
</evidence>
<dbReference type="EMBL" id="JAYMGO010000023">
    <property type="protein sequence ID" value="KAL1250340.1"/>
    <property type="molecule type" value="Genomic_DNA"/>
</dbReference>
<accession>A0ABR3LBR1</accession>
<sequence length="91" mass="10700">MFLYWRKRGAYELETLPSSLTGLGMERYSWSSPLDVIYDVYDEKHAQDEECVVCQHPDCSERRHASKVRDSLLSEDCWEISASQWRVVLVL</sequence>
<reference evidence="1 2" key="1">
    <citation type="submission" date="2023-09" db="EMBL/GenBank/DDBJ databases">
        <authorList>
            <person name="Wang M."/>
        </authorList>
    </citation>
    <scope>NUCLEOTIDE SEQUENCE [LARGE SCALE GENOMIC DNA]</scope>
    <source>
        <strain evidence="1">GT-2023</strain>
        <tissue evidence="1">Liver</tissue>
    </source>
</reference>
<proteinExistence type="predicted"/>